<dbReference type="SUPFAM" id="SSF53474">
    <property type="entry name" value="alpha/beta-Hydrolases"/>
    <property type="match status" value="1"/>
</dbReference>
<dbReference type="InterPro" id="IPR029058">
    <property type="entry name" value="AB_hydrolase_fold"/>
</dbReference>
<dbReference type="AlphaFoldDB" id="W4JRB9"/>
<comment type="similarity">
    <text evidence="1">Belongs to the type-B carboxylesterase/lipase family.</text>
</comment>
<dbReference type="Pfam" id="PF00135">
    <property type="entry name" value="COesterase"/>
    <property type="match status" value="1"/>
</dbReference>
<keyword evidence="3" id="KW-1015">Disulfide bond</keyword>
<dbReference type="HOGENOM" id="CLU_006586_15_3_1"/>
<organism evidence="5 6">
    <name type="scientific">Heterobasidion irregulare (strain TC 32-1)</name>
    <dbReference type="NCBI Taxonomy" id="747525"/>
    <lineage>
        <taxon>Eukaryota</taxon>
        <taxon>Fungi</taxon>
        <taxon>Dikarya</taxon>
        <taxon>Basidiomycota</taxon>
        <taxon>Agaricomycotina</taxon>
        <taxon>Agaricomycetes</taxon>
        <taxon>Russulales</taxon>
        <taxon>Bondarzewiaceae</taxon>
        <taxon>Heterobasidion</taxon>
        <taxon>Heterobasidion annosum species complex</taxon>
    </lineage>
</organism>
<name>W4JRB9_HETIT</name>
<dbReference type="InterPro" id="IPR002018">
    <property type="entry name" value="CarbesteraseB"/>
</dbReference>
<gene>
    <name evidence="5" type="ORF">HETIRDRAFT_162783</name>
</gene>
<protein>
    <submittedName>
        <fullName evidence="5">Esterase/lipase/thioesterase</fullName>
    </submittedName>
</protein>
<accession>W4JRB9</accession>
<feature type="domain" description="Carboxylesterase type B" evidence="4">
    <location>
        <begin position="47"/>
        <end position="472"/>
    </location>
</feature>
<dbReference type="Proteomes" id="UP000030671">
    <property type="component" value="Unassembled WGS sequence"/>
</dbReference>
<dbReference type="RefSeq" id="XP_009552235.1">
    <property type="nucleotide sequence ID" value="XM_009553940.1"/>
</dbReference>
<evidence type="ECO:0000259" key="4">
    <source>
        <dbReference type="Pfam" id="PF00135"/>
    </source>
</evidence>
<dbReference type="KEGG" id="hir:HETIRDRAFT_162783"/>
<dbReference type="OrthoDB" id="408631at2759"/>
<proteinExistence type="inferred from homology"/>
<dbReference type="InParanoid" id="W4JRB9"/>
<reference evidence="5 6" key="1">
    <citation type="journal article" date="2012" name="New Phytol.">
        <title>Insight into trade-off between wood decay and parasitism from the genome of a fungal forest pathogen.</title>
        <authorList>
            <person name="Olson A."/>
            <person name="Aerts A."/>
            <person name="Asiegbu F."/>
            <person name="Belbahri L."/>
            <person name="Bouzid O."/>
            <person name="Broberg A."/>
            <person name="Canback B."/>
            <person name="Coutinho P.M."/>
            <person name="Cullen D."/>
            <person name="Dalman K."/>
            <person name="Deflorio G."/>
            <person name="van Diepen L.T."/>
            <person name="Dunand C."/>
            <person name="Duplessis S."/>
            <person name="Durling M."/>
            <person name="Gonthier P."/>
            <person name="Grimwood J."/>
            <person name="Fossdal C.G."/>
            <person name="Hansson D."/>
            <person name="Henrissat B."/>
            <person name="Hietala A."/>
            <person name="Himmelstrand K."/>
            <person name="Hoffmeister D."/>
            <person name="Hogberg N."/>
            <person name="James T.Y."/>
            <person name="Karlsson M."/>
            <person name="Kohler A."/>
            <person name="Kues U."/>
            <person name="Lee Y.H."/>
            <person name="Lin Y.C."/>
            <person name="Lind M."/>
            <person name="Lindquist E."/>
            <person name="Lombard V."/>
            <person name="Lucas S."/>
            <person name="Lunden K."/>
            <person name="Morin E."/>
            <person name="Murat C."/>
            <person name="Park J."/>
            <person name="Raffaello T."/>
            <person name="Rouze P."/>
            <person name="Salamov A."/>
            <person name="Schmutz J."/>
            <person name="Solheim H."/>
            <person name="Stahlberg J."/>
            <person name="Velez H."/>
            <person name="de Vries R.P."/>
            <person name="Wiebenga A."/>
            <person name="Woodward S."/>
            <person name="Yakovlev I."/>
            <person name="Garbelotto M."/>
            <person name="Martin F."/>
            <person name="Grigoriev I.V."/>
            <person name="Stenlid J."/>
        </authorList>
    </citation>
    <scope>NUCLEOTIDE SEQUENCE [LARGE SCALE GENOMIC DNA]</scope>
    <source>
        <strain evidence="5 6">TC 32-1</strain>
    </source>
</reference>
<evidence type="ECO:0000256" key="3">
    <source>
        <dbReference type="ARBA" id="ARBA00023157"/>
    </source>
</evidence>
<evidence type="ECO:0000313" key="6">
    <source>
        <dbReference type="Proteomes" id="UP000030671"/>
    </source>
</evidence>
<dbReference type="PANTHER" id="PTHR43918">
    <property type="entry name" value="ACETYLCHOLINESTERASE"/>
    <property type="match status" value="1"/>
</dbReference>
<dbReference type="InterPro" id="IPR000997">
    <property type="entry name" value="Cholinesterase"/>
</dbReference>
<sequence length="484" mass="53028">MGNPLSTASMLSTSLAFFFTFILYASLARTTQALSVRSSVLSNSSKSLIVETTSGKARGFLDNITTSISLKKCFGIRYAQDTSGHNRWRPPQPYRYNDTIFNATAFGPACLQGRTDGGSGTSVQSEDCLRINVIAPVGAKELPIYLYSYGGGFDSGASSDPKIDGSFMAAKGIVFASYNYRLSLWAWPHATEIAQANQTQNFGLLDTRAAIRWIQANADVFGGDPAKITLGGESVGAEMTNFYLSAWPDDPIIRGAIMQSSDTSQPQWVLGNQLEAISKNQSCPTGNGQLDCLRGKDGFALQSILLETGNQFQPVIDNITVFKNYVKQTRENRIANVPLLIGTNKVFLSRDIIRDAAWLVRERCFYVHSFVSCSKSNNFNFPFANTTDVLKLYPTSSTLYPSVYNATSAMWRDAHMLCLAHNLGKWRTEALGLPVWRYRFDLVANNLNSLGASIGTFHGEDIQFVMGCGVLDTVIGTQPTVIPN</sequence>
<dbReference type="PRINTS" id="PR00878">
    <property type="entry name" value="CHOLNESTRASE"/>
</dbReference>
<evidence type="ECO:0000256" key="2">
    <source>
        <dbReference type="ARBA" id="ARBA00022801"/>
    </source>
</evidence>
<evidence type="ECO:0000313" key="5">
    <source>
        <dbReference type="EMBL" id="ETW76009.1"/>
    </source>
</evidence>
<dbReference type="Gene3D" id="3.40.50.1820">
    <property type="entry name" value="alpha/beta hydrolase"/>
    <property type="match status" value="1"/>
</dbReference>
<dbReference type="InterPro" id="IPR050654">
    <property type="entry name" value="AChE-related_enzymes"/>
</dbReference>
<dbReference type="PANTHER" id="PTHR43918:SF4">
    <property type="entry name" value="CARBOXYLIC ESTER HYDROLASE"/>
    <property type="match status" value="1"/>
</dbReference>
<dbReference type="ESTHER" id="9homo-w4jrb9">
    <property type="family name" value="Fungal_carboxylesterase_lipase"/>
</dbReference>
<keyword evidence="2" id="KW-0378">Hydrolase</keyword>
<evidence type="ECO:0000256" key="1">
    <source>
        <dbReference type="ARBA" id="ARBA00005964"/>
    </source>
</evidence>
<dbReference type="GO" id="GO:0004104">
    <property type="term" value="F:cholinesterase activity"/>
    <property type="evidence" value="ECO:0007669"/>
    <property type="project" value="InterPro"/>
</dbReference>
<dbReference type="eggNOG" id="KOG4389">
    <property type="taxonomic scope" value="Eukaryota"/>
</dbReference>
<keyword evidence="6" id="KW-1185">Reference proteome</keyword>
<dbReference type="EMBL" id="KI925465">
    <property type="protein sequence ID" value="ETW76009.1"/>
    <property type="molecule type" value="Genomic_DNA"/>
</dbReference>
<dbReference type="GeneID" id="20667793"/>